<dbReference type="Proteomes" id="UP001177023">
    <property type="component" value="Unassembled WGS sequence"/>
</dbReference>
<proteinExistence type="predicted"/>
<dbReference type="AlphaFoldDB" id="A0AA36CWV8"/>
<reference evidence="1" key="1">
    <citation type="submission" date="2023-06" db="EMBL/GenBank/DDBJ databases">
        <authorList>
            <person name="Delattre M."/>
        </authorList>
    </citation>
    <scope>NUCLEOTIDE SEQUENCE</scope>
    <source>
        <strain evidence="1">AF72</strain>
    </source>
</reference>
<sequence>MDLPKILAASQNGILKYLDMHSLFRLAMTSHQMWNLIEHSAGKRWPGLLEYWPGTHADLWTFKFTGEGEMDPILLGESAQGVLLRNAYAHRITLKQPGCPELNMKTRTILLQYNAEDLLTLLDQFRALKQRYRYLGIRQLVPNPEIVELLNSSTENVSFQATQSLPAYAGLKVDTINIAVEDELDHQVLPYMKQVIGEWIRNERQILWITINGDEDFGVKNEDFYEYGADFPSPEKANTQIKCYDPLPFAISGFPITYEKCTKVWPISDWYDAILYACTYVIKSLELQMRSIDTGLFQEFAVSVRVMEWANSQYDVILFPQSIADPWPAKPHHPAVAFLLPALHIWTVVLIAPDNLTNETYPDITVDAFFYKEFDQQGLSDAYRIPLYVGPDPGMSTKNLIVSNRDFMQHLHCSVATLMGQYEDLDIYLTIYFNAREKPETVEDSFQDIIITSPKYPWIFDESDDVIFSSLAEVNSYYDNVPMDVVLTAIEGGTVLLKTASQLENFTKILTAADLGQRLQLTAKDLNATFHPDPEHKGPHGFVLTVESPEHRILRNSCVRNITLTKENPFFAINQIQFDSGRLLCIKLGEDAVAENHMVLTFCDTKSKANHGKEDLIEGCSYYNLDLVYSMQTCCQMTLNISRSEYTQISMEREYSSLLIQLPSAISNVTYELKALNMGSLAVAALDAESQVLDRMLFESENLPELPTNITFRGARKLQVSWIGGRVADIGEATGYLGTIHFQTSPWRTTPAPRETSPRSARSAYISLLNLGLCLISYGLFSNLNL</sequence>
<comment type="caution">
    <text evidence="1">The sequence shown here is derived from an EMBL/GenBank/DDBJ whole genome shotgun (WGS) entry which is preliminary data.</text>
</comment>
<protein>
    <submittedName>
        <fullName evidence="1">Uncharacterized protein</fullName>
    </submittedName>
</protein>
<organism evidence="1 2">
    <name type="scientific">Mesorhabditis spiculigera</name>
    <dbReference type="NCBI Taxonomy" id="96644"/>
    <lineage>
        <taxon>Eukaryota</taxon>
        <taxon>Metazoa</taxon>
        <taxon>Ecdysozoa</taxon>
        <taxon>Nematoda</taxon>
        <taxon>Chromadorea</taxon>
        <taxon>Rhabditida</taxon>
        <taxon>Rhabditina</taxon>
        <taxon>Rhabditomorpha</taxon>
        <taxon>Rhabditoidea</taxon>
        <taxon>Rhabditidae</taxon>
        <taxon>Mesorhabditinae</taxon>
        <taxon>Mesorhabditis</taxon>
    </lineage>
</organism>
<gene>
    <name evidence="1" type="ORF">MSPICULIGERA_LOCUS14205</name>
</gene>
<name>A0AA36CWV8_9BILA</name>
<evidence type="ECO:0000313" key="2">
    <source>
        <dbReference type="Proteomes" id="UP001177023"/>
    </source>
</evidence>
<keyword evidence="2" id="KW-1185">Reference proteome</keyword>
<feature type="non-terminal residue" evidence="1">
    <location>
        <position position="1"/>
    </location>
</feature>
<accession>A0AA36CWV8</accession>
<dbReference type="EMBL" id="CATQJA010002641">
    <property type="protein sequence ID" value="CAJ0575903.1"/>
    <property type="molecule type" value="Genomic_DNA"/>
</dbReference>
<evidence type="ECO:0000313" key="1">
    <source>
        <dbReference type="EMBL" id="CAJ0575903.1"/>
    </source>
</evidence>